<reference evidence="2" key="1">
    <citation type="submission" date="2022-11" db="EMBL/GenBank/DDBJ databases">
        <authorList>
            <person name="Hyden B.L."/>
            <person name="Feng K."/>
            <person name="Yates T."/>
            <person name="Jawdy S."/>
            <person name="Smart L.B."/>
            <person name="Muchero W."/>
        </authorList>
    </citation>
    <scope>NUCLEOTIDE SEQUENCE</scope>
    <source>
        <tissue evidence="2">Shoot tip</tissue>
    </source>
</reference>
<feature type="region of interest" description="Disordered" evidence="1">
    <location>
        <begin position="23"/>
        <end position="84"/>
    </location>
</feature>
<keyword evidence="3" id="KW-1185">Reference proteome</keyword>
<organism evidence="2 3">
    <name type="scientific">Salix koriyanagi</name>
    <dbReference type="NCBI Taxonomy" id="2511006"/>
    <lineage>
        <taxon>Eukaryota</taxon>
        <taxon>Viridiplantae</taxon>
        <taxon>Streptophyta</taxon>
        <taxon>Embryophyta</taxon>
        <taxon>Tracheophyta</taxon>
        <taxon>Spermatophyta</taxon>
        <taxon>Magnoliopsida</taxon>
        <taxon>eudicotyledons</taxon>
        <taxon>Gunneridae</taxon>
        <taxon>Pentapetalae</taxon>
        <taxon>rosids</taxon>
        <taxon>fabids</taxon>
        <taxon>Malpighiales</taxon>
        <taxon>Salicaceae</taxon>
        <taxon>Saliceae</taxon>
        <taxon>Salix</taxon>
    </lineage>
</organism>
<sequence length="120" mass="13521">MPPCELKSPPLLRSQETRTCLLSTPTSNHSSIHRPFTLPPAPPFLRKPPIRTARNPIPQNPNSNPARNRIRNMDPKPQTSGRRYRQAETLIEEVIAGACEMSVPLYNSMIRFCCGRDSIS</sequence>
<reference evidence="2" key="2">
    <citation type="journal article" date="2023" name="Int. J. Mol. Sci.">
        <title>De Novo Assembly and Annotation of 11 Diverse Shrub Willow (Salix) Genomes Reveals Novel Gene Organization in Sex-Linked Regions.</title>
        <authorList>
            <person name="Hyden B."/>
            <person name="Feng K."/>
            <person name="Yates T.B."/>
            <person name="Jawdy S."/>
            <person name="Cereghino C."/>
            <person name="Smart L.B."/>
            <person name="Muchero W."/>
        </authorList>
    </citation>
    <scope>NUCLEOTIDE SEQUENCE</scope>
    <source>
        <tissue evidence="2">Shoot tip</tissue>
    </source>
</reference>
<protein>
    <submittedName>
        <fullName evidence="2">Uncharacterized protein</fullName>
    </submittedName>
</protein>
<proteinExistence type="predicted"/>
<feature type="compositionally biased region" description="Pro residues" evidence="1">
    <location>
        <begin position="37"/>
        <end position="46"/>
    </location>
</feature>
<evidence type="ECO:0000256" key="1">
    <source>
        <dbReference type="SAM" id="MobiDB-lite"/>
    </source>
</evidence>
<dbReference type="EMBL" id="JAPFFM010000015">
    <property type="protein sequence ID" value="KAJ6710982.1"/>
    <property type="molecule type" value="Genomic_DNA"/>
</dbReference>
<dbReference type="Proteomes" id="UP001151752">
    <property type="component" value="Chromosome 2"/>
</dbReference>
<gene>
    <name evidence="2" type="ORF">OIU74_011779</name>
</gene>
<comment type="caution">
    <text evidence="2">The sequence shown here is derived from an EMBL/GenBank/DDBJ whole genome shotgun (WGS) entry which is preliminary data.</text>
</comment>
<name>A0A9Q0YV01_9ROSI</name>
<evidence type="ECO:0000313" key="3">
    <source>
        <dbReference type="Proteomes" id="UP001151752"/>
    </source>
</evidence>
<dbReference type="AlphaFoldDB" id="A0A9Q0YV01"/>
<evidence type="ECO:0000313" key="2">
    <source>
        <dbReference type="EMBL" id="KAJ6710982.1"/>
    </source>
</evidence>
<accession>A0A9Q0YV01</accession>